<organism evidence="6 7">
    <name type="scientific">Ricinus communis</name>
    <name type="common">Castor bean</name>
    <dbReference type="NCBI Taxonomy" id="3988"/>
    <lineage>
        <taxon>Eukaryota</taxon>
        <taxon>Viridiplantae</taxon>
        <taxon>Streptophyta</taxon>
        <taxon>Embryophyta</taxon>
        <taxon>Tracheophyta</taxon>
        <taxon>Spermatophyta</taxon>
        <taxon>Magnoliopsida</taxon>
        <taxon>eudicotyledons</taxon>
        <taxon>Gunneridae</taxon>
        <taxon>Pentapetalae</taxon>
        <taxon>rosids</taxon>
        <taxon>fabids</taxon>
        <taxon>Malpighiales</taxon>
        <taxon>Euphorbiaceae</taxon>
        <taxon>Acalyphoideae</taxon>
        <taxon>Acalypheae</taxon>
        <taxon>Ricinus</taxon>
    </lineage>
</organism>
<dbReference type="AlphaFoldDB" id="B9T4E3"/>
<sequence length="176" mass="20370">MGLRNILVSTARKCIPQHHMMLEKFFPAMQYYYEPSIGRQFRSLSSIQKYLSEKIDVAPKRLKPGNETNCYIEPGTGKQFRSLISVERYLTEGKIYEATPKALTNGKEYLTTHKALKLGEHTVKTSLVDLHNPPVRIKWVLGPRGNAWSPLIDDTRILESVKHKWFETFVWTLNYG</sequence>
<evidence type="ECO:0000313" key="7">
    <source>
        <dbReference type="Proteomes" id="UP000008311"/>
    </source>
</evidence>
<dbReference type="PANTHER" id="PTHR12396:SF38">
    <property type="entry name" value="METHYL-CPG-BINDING DOMAIN-CONTAINING PROTEIN 7"/>
    <property type="match status" value="1"/>
</dbReference>
<dbReference type="Gene3D" id="3.30.890.10">
    <property type="entry name" value="Methyl-cpg-binding Protein 2, Chain A"/>
    <property type="match status" value="1"/>
</dbReference>
<keyword evidence="4" id="KW-0804">Transcription</keyword>
<dbReference type="SUPFAM" id="SSF54171">
    <property type="entry name" value="DNA-binding domain"/>
    <property type="match status" value="1"/>
</dbReference>
<evidence type="ECO:0000313" key="6">
    <source>
        <dbReference type="EMBL" id="EEF29284.1"/>
    </source>
</evidence>
<dbReference type="InParanoid" id="B9T4E3"/>
<keyword evidence="2" id="KW-0805">Transcription regulation</keyword>
<dbReference type="GO" id="GO:0005634">
    <property type="term" value="C:nucleus"/>
    <property type="evidence" value="ECO:0007669"/>
    <property type="project" value="UniProtKB-SubCell"/>
</dbReference>
<keyword evidence="5" id="KW-0539">Nucleus</keyword>
<dbReference type="InterPro" id="IPR016177">
    <property type="entry name" value="DNA-bd_dom_sf"/>
</dbReference>
<accession>B9T4E3</accession>
<keyword evidence="3" id="KW-0238">DNA-binding</keyword>
<gene>
    <name evidence="6" type="ORF">RCOM_0391080</name>
</gene>
<evidence type="ECO:0000256" key="3">
    <source>
        <dbReference type="ARBA" id="ARBA00023125"/>
    </source>
</evidence>
<proteinExistence type="predicted"/>
<evidence type="ECO:0000256" key="5">
    <source>
        <dbReference type="ARBA" id="ARBA00023242"/>
    </source>
</evidence>
<dbReference type="Proteomes" id="UP000008311">
    <property type="component" value="Unassembled WGS sequence"/>
</dbReference>
<evidence type="ECO:0000256" key="4">
    <source>
        <dbReference type="ARBA" id="ARBA00023163"/>
    </source>
</evidence>
<dbReference type="EMBL" id="EQ974467">
    <property type="protein sequence ID" value="EEF29284.1"/>
    <property type="molecule type" value="Genomic_DNA"/>
</dbReference>
<dbReference type="PANTHER" id="PTHR12396">
    <property type="entry name" value="METHYL-CPG BINDING PROTEIN, MBD"/>
    <property type="match status" value="1"/>
</dbReference>
<comment type="subcellular location">
    <subcellularLocation>
        <location evidence="1">Nucleus</location>
    </subcellularLocation>
</comment>
<dbReference type="GO" id="GO:0003677">
    <property type="term" value="F:DNA binding"/>
    <property type="evidence" value="ECO:0007669"/>
    <property type="project" value="UniProtKB-KW"/>
</dbReference>
<reference evidence="7" key="1">
    <citation type="journal article" date="2010" name="Nat. Biotechnol.">
        <title>Draft genome sequence of the oilseed species Ricinus communis.</title>
        <authorList>
            <person name="Chan A.P."/>
            <person name="Crabtree J."/>
            <person name="Zhao Q."/>
            <person name="Lorenzi H."/>
            <person name="Orvis J."/>
            <person name="Puiu D."/>
            <person name="Melake-Berhan A."/>
            <person name="Jones K.M."/>
            <person name="Redman J."/>
            <person name="Chen G."/>
            <person name="Cahoon E.B."/>
            <person name="Gedil M."/>
            <person name="Stanke M."/>
            <person name="Haas B.J."/>
            <person name="Wortman J.R."/>
            <person name="Fraser-Liggett C.M."/>
            <person name="Ravel J."/>
            <person name="Rabinowicz P.D."/>
        </authorList>
    </citation>
    <scope>NUCLEOTIDE SEQUENCE [LARGE SCALE GENOMIC DNA]</scope>
    <source>
        <strain evidence="7">cv. Hale</strain>
    </source>
</reference>
<name>B9T4E3_RICCO</name>
<evidence type="ECO:0000256" key="2">
    <source>
        <dbReference type="ARBA" id="ARBA00023015"/>
    </source>
</evidence>
<protein>
    <recommendedName>
        <fullName evidence="8">MBD domain-containing protein</fullName>
    </recommendedName>
</protein>
<evidence type="ECO:0000256" key="1">
    <source>
        <dbReference type="ARBA" id="ARBA00004123"/>
    </source>
</evidence>
<evidence type="ECO:0008006" key="8">
    <source>
        <dbReference type="Google" id="ProtNLM"/>
    </source>
</evidence>
<dbReference type="STRING" id="3988.B9T4E3"/>
<keyword evidence="7" id="KW-1185">Reference proteome</keyword>
<dbReference type="eggNOG" id="KOG4161">
    <property type="taxonomic scope" value="Eukaryota"/>
</dbReference>